<proteinExistence type="predicted"/>
<dbReference type="InterPro" id="IPR041492">
    <property type="entry name" value="HAD_2"/>
</dbReference>
<keyword evidence="2" id="KW-0378">Hydrolase</keyword>
<dbReference type="EMBL" id="LK932534">
    <property type="protein sequence ID" value="CDS90077.1"/>
    <property type="molecule type" value="Genomic_DNA"/>
</dbReference>
<name>A0A069APU0_CLODI</name>
<dbReference type="PANTHER" id="PTHR43434">
    <property type="entry name" value="PHOSPHOGLYCOLATE PHOSPHATASE"/>
    <property type="match status" value="1"/>
</dbReference>
<dbReference type="GO" id="GO:0004713">
    <property type="term" value="F:protein tyrosine kinase activity"/>
    <property type="evidence" value="ECO:0007669"/>
    <property type="project" value="TreeGrafter"/>
</dbReference>
<protein>
    <submittedName>
        <fullName evidence="2">5'-nucleotidase</fullName>
        <ecNumber evidence="2">3.1.3.5</ecNumber>
    </submittedName>
    <submittedName>
        <fullName evidence="1">Putative phosphatase</fullName>
        <ecNumber evidence="1">3.1.3.-</ecNumber>
    </submittedName>
</protein>
<dbReference type="Gene3D" id="1.10.150.240">
    <property type="entry name" value="Putative phosphatase, domain 2"/>
    <property type="match status" value="1"/>
</dbReference>
<dbReference type="InterPro" id="IPR023198">
    <property type="entry name" value="PGP-like_dom2"/>
</dbReference>
<dbReference type="EC" id="3.1.3.-" evidence="1"/>
<evidence type="ECO:0000313" key="2">
    <source>
        <dbReference type="EMBL" id="CDS90277.1"/>
    </source>
</evidence>
<dbReference type="FunFam" id="3.40.50.1000:FF:000022">
    <property type="entry name" value="Phosphoglycolate phosphatase"/>
    <property type="match status" value="1"/>
</dbReference>
<dbReference type="InterPro" id="IPR050155">
    <property type="entry name" value="HAD-like_hydrolase_sf"/>
</dbReference>
<dbReference type="InterPro" id="IPR023214">
    <property type="entry name" value="HAD_sf"/>
</dbReference>
<dbReference type="InterPro" id="IPR006439">
    <property type="entry name" value="HAD-SF_hydro_IA"/>
</dbReference>
<sequence>MKKNYEIVLFDLDGTLTDPKEGITKSIQYSLNSFGIKEDLENLDQFIGPPLHDTFKEYYKFEDKKAKEAVEKYREYFADKGIFENKIYENMKEILEMLYKNGKILLVATSKPTVFAETILRYFDIDRYFKYIAGSNLDGTRVNKNEVIQYVLDLCNVKDKDKDKVIMVGDRKYDIIGAKKIGIDSIGVLYGYGSFEEISESEPTYIVENVESIKDILL</sequence>
<dbReference type="AlphaFoldDB" id="A0A069APU0"/>
<dbReference type="Gene3D" id="3.40.50.1000">
    <property type="entry name" value="HAD superfamily/HAD-like"/>
    <property type="match status" value="1"/>
</dbReference>
<dbReference type="GO" id="GO:0005829">
    <property type="term" value="C:cytosol"/>
    <property type="evidence" value="ECO:0007669"/>
    <property type="project" value="TreeGrafter"/>
</dbReference>
<dbReference type="InterPro" id="IPR036412">
    <property type="entry name" value="HAD-like_sf"/>
</dbReference>
<dbReference type="SFLD" id="SFLDS00003">
    <property type="entry name" value="Haloacid_Dehalogenase"/>
    <property type="match status" value="1"/>
</dbReference>
<accession>A0A069APU0</accession>
<dbReference type="EC" id="3.1.3.5" evidence="2"/>
<dbReference type="PANTHER" id="PTHR43434:SF20">
    <property type="entry name" value="5'-NUCLEOTIDASE"/>
    <property type="match status" value="1"/>
</dbReference>
<dbReference type="Pfam" id="PF13419">
    <property type="entry name" value="HAD_2"/>
    <property type="match status" value="1"/>
</dbReference>
<dbReference type="EMBL" id="LK932419">
    <property type="protein sequence ID" value="CDS90277.1"/>
    <property type="molecule type" value="Genomic_DNA"/>
</dbReference>
<dbReference type="SUPFAM" id="SSF56784">
    <property type="entry name" value="HAD-like"/>
    <property type="match status" value="1"/>
</dbReference>
<evidence type="ECO:0000313" key="1">
    <source>
        <dbReference type="EMBL" id="CDS90077.1"/>
    </source>
</evidence>
<dbReference type="SFLD" id="SFLDG01129">
    <property type="entry name" value="C1.5:_HAD__Beta-PGM__Phosphata"/>
    <property type="match status" value="1"/>
</dbReference>
<organism evidence="2">
    <name type="scientific">Clostridioides difficile</name>
    <name type="common">Peptoclostridium difficile</name>
    <dbReference type="NCBI Taxonomy" id="1496"/>
    <lineage>
        <taxon>Bacteria</taxon>
        <taxon>Bacillati</taxon>
        <taxon>Bacillota</taxon>
        <taxon>Clostridia</taxon>
        <taxon>Peptostreptococcales</taxon>
        <taxon>Peptostreptococcaceae</taxon>
        <taxon>Clostridioides</taxon>
    </lineage>
</organism>
<dbReference type="GO" id="GO:0008253">
    <property type="term" value="F:5'-nucleotidase activity"/>
    <property type="evidence" value="ECO:0007669"/>
    <property type="project" value="UniProtKB-EC"/>
</dbReference>
<dbReference type="RefSeq" id="WP_021367410.1">
    <property type="nucleotide sequence ID" value="NZ_BBYB01000267.1"/>
</dbReference>
<reference evidence="2" key="1">
    <citation type="submission" date="2014-07" db="EMBL/GenBank/DDBJ databases">
        <authorList>
            <person name="Monot Marc"/>
        </authorList>
    </citation>
    <scope>NUCLEOTIDE SEQUENCE</scope>
    <source>
        <strain evidence="3">7032989</strain>
        <strain evidence="2">7032994</strain>
    </source>
</reference>
<evidence type="ECO:0000313" key="3">
    <source>
        <dbReference type="EMBL" id="CDS93148.1"/>
    </source>
</evidence>
<gene>
    <name evidence="3" type="ORF">BN1095_1300061</name>
    <name evidence="1" type="ORF">BN1096_790016</name>
    <name evidence="2" type="ORF">BN1097_790016</name>
</gene>
<dbReference type="CDD" id="cd04302">
    <property type="entry name" value="HAD_5NT"/>
    <property type="match status" value="1"/>
</dbReference>
<dbReference type="SFLD" id="SFLDG01135">
    <property type="entry name" value="C1.5.6:_HAD__Beta-PGM__Phospha"/>
    <property type="match status" value="1"/>
</dbReference>
<dbReference type="EMBL" id="LK932773">
    <property type="protein sequence ID" value="CDS93148.1"/>
    <property type="molecule type" value="Genomic_DNA"/>
</dbReference>
<dbReference type="NCBIfam" id="TIGR01549">
    <property type="entry name" value="HAD-SF-IA-v1"/>
    <property type="match status" value="1"/>
</dbReference>